<dbReference type="PANTHER" id="PTHR43840">
    <property type="entry name" value="MITOCHONDRIAL METAL TRANSPORTER 1-RELATED"/>
    <property type="match status" value="1"/>
</dbReference>
<dbReference type="GO" id="GO:0008324">
    <property type="term" value="F:monoatomic cation transmembrane transporter activity"/>
    <property type="evidence" value="ECO:0007669"/>
    <property type="project" value="TreeGrafter"/>
</dbReference>
<evidence type="ECO:0000313" key="3">
    <source>
        <dbReference type="Proteomes" id="UP000011668"/>
    </source>
</evidence>
<reference evidence="2 3" key="1">
    <citation type="journal article" date="2013" name="Nat. Commun.">
        <title>The evolution and pathogenic mechanisms of the rice sheath blight pathogen.</title>
        <authorList>
            <person name="Zheng A."/>
            <person name="Lin R."/>
            <person name="Xu L."/>
            <person name="Qin P."/>
            <person name="Tang C."/>
            <person name="Ai P."/>
            <person name="Zhang D."/>
            <person name="Liu Y."/>
            <person name="Sun Z."/>
            <person name="Feng H."/>
            <person name="Wang Y."/>
            <person name="Chen Y."/>
            <person name="Liang X."/>
            <person name="Fu R."/>
            <person name="Li Q."/>
            <person name="Zhang J."/>
            <person name="Yu X."/>
            <person name="Xie Z."/>
            <person name="Ding L."/>
            <person name="Guan P."/>
            <person name="Tang J."/>
            <person name="Liang Y."/>
            <person name="Wang S."/>
            <person name="Deng Q."/>
            <person name="Li S."/>
            <person name="Zhu J."/>
            <person name="Wang L."/>
            <person name="Liu H."/>
            <person name="Li P."/>
        </authorList>
    </citation>
    <scope>NUCLEOTIDE SEQUENCE [LARGE SCALE GENOMIC DNA]</scope>
    <source>
        <strain evidence="3">AG-1 IA</strain>
    </source>
</reference>
<dbReference type="HOGENOM" id="CLU_536575_0_0_1"/>
<evidence type="ECO:0000313" key="2">
    <source>
        <dbReference type="EMBL" id="ELU36949.1"/>
    </source>
</evidence>
<dbReference type="Proteomes" id="UP000011668">
    <property type="component" value="Unassembled WGS sequence"/>
</dbReference>
<name>L8WKQ6_THACA</name>
<protein>
    <submittedName>
        <fullName evidence="2">Uncharacterized protein</fullName>
    </submittedName>
</protein>
<accession>L8WKQ6</accession>
<keyword evidence="1" id="KW-0813">Transport</keyword>
<dbReference type="EMBL" id="AFRT01002928">
    <property type="protein sequence ID" value="ELU36949.1"/>
    <property type="molecule type" value="Genomic_DNA"/>
</dbReference>
<dbReference type="GO" id="GO:0016020">
    <property type="term" value="C:membrane"/>
    <property type="evidence" value="ECO:0007669"/>
    <property type="project" value="TreeGrafter"/>
</dbReference>
<dbReference type="STRING" id="983506.L8WKQ6"/>
<gene>
    <name evidence="2" type="ORF">AG1IA_09025</name>
</gene>
<organism evidence="2 3">
    <name type="scientific">Thanatephorus cucumeris (strain AG1-IA)</name>
    <name type="common">Rice sheath blight fungus</name>
    <name type="synonym">Rhizoctonia solani</name>
    <dbReference type="NCBI Taxonomy" id="983506"/>
    <lineage>
        <taxon>Eukaryota</taxon>
        <taxon>Fungi</taxon>
        <taxon>Dikarya</taxon>
        <taxon>Basidiomycota</taxon>
        <taxon>Agaricomycotina</taxon>
        <taxon>Agaricomycetes</taxon>
        <taxon>Cantharellales</taxon>
        <taxon>Ceratobasidiaceae</taxon>
        <taxon>Rhizoctonia</taxon>
        <taxon>Rhizoctonia solani AG-1</taxon>
    </lineage>
</organism>
<sequence>MEAWLVDQSRRPLPSGALFGVICPHVLRSSDPGEITTPTSHPPRATYLTTINQTCKRVSTNIPPCRACQPPETFGHLLPLVFLATNSEEGVAASVPSYVERARSRRTISMLGDLEANRTKDVFEVPYPPWSQTYTKSNEELASIKNKAVREFYEKQNQTLAKFEEVDQLLSGELVHHVLYSFENPSESTRLLSPENSISKREKDKERLSAFGLTVINTNLFLGKGVAVLLSGSVSIWASFVDTECAHFYVNGSCSVCPVLSLVLKGREIKGGRRFVFQLIETPGAEIGRSAVSMEPLGVVIFSGSSVFLISTTTCWLVPRAPTPSDTLNFVTGVEGCKRLLSGSREEFSLDKTTIAIMVVTIATKTVAWLLSAQIKSNGVQALAQGLAGATNLPWLDPLGGLNSLIRMLYLITRFTTPQVSYLEVYHAGTELICEADVQFPKQTSFEEVHNVSEAIQVSKRLSVLDCQKLEVGWLGCVGMPRRRQSGIHVSSFVEGTRVGKVAEDFGA</sequence>
<dbReference type="AlphaFoldDB" id="L8WKQ6"/>
<dbReference type="OrthoDB" id="78296at2759"/>
<keyword evidence="3" id="KW-1185">Reference proteome</keyword>
<dbReference type="InterPro" id="IPR050291">
    <property type="entry name" value="CDF_Transporter"/>
</dbReference>
<comment type="caution">
    <text evidence="2">The sequence shown here is derived from an EMBL/GenBank/DDBJ whole genome shotgun (WGS) entry which is preliminary data.</text>
</comment>
<proteinExistence type="predicted"/>
<evidence type="ECO:0000256" key="1">
    <source>
        <dbReference type="ARBA" id="ARBA00022448"/>
    </source>
</evidence>
<dbReference type="PANTHER" id="PTHR43840:SF13">
    <property type="entry name" value="CATION EFFLUX PROTEIN CYTOPLASMIC DOMAIN-CONTAINING PROTEIN"/>
    <property type="match status" value="1"/>
</dbReference>